<dbReference type="Gene3D" id="2.60.40.3630">
    <property type="match status" value="4"/>
</dbReference>
<dbReference type="InterPro" id="IPR022038">
    <property type="entry name" value="Ig-like_bact"/>
</dbReference>
<keyword evidence="4" id="KW-0479">Metal-binding</keyword>
<dbReference type="InterPro" id="IPR058863">
    <property type="entry name" value="PelX-like_Ig"/>
</dbReference>
<dbReference type="GO" id="GO:0005576">
    <property type="term" value="C:extracellular region"/>
    <property type="evidence" value="ECO:0007669"/>
    <property type="project" value="UniProtKB-SubCell"/>
</dbReference>
<evidence type="ECO:0000259" key="11">
    <source>
        <dbReference type="Pfam" id="PF13229"/>
    </source>
</evidence>
<evidence type="ECO:0000256" key="5">
    <source>
        <dbReference type="ARBA" id="ARBA00022729"/>
    </source>
</evidence>
<comment type="similarity">
    <text evidence="8">Belongs to the polysaccharide lyase 9 family.</text>
</comment>
<feature type="domain" description="Pectate disaccharide-lyase-like N-terminal" evidence="12">
    <location>
        <begin position="628"/>
        <end position="814"/>
    </location>
</feature>
<dbReference type="InterPro" id="IPR006626">
    <property type="entry name" value="PbH1"/>
</dbReference>
<dbReference type="PROSITE" id="PS00064">
    <property type="entry name" value="L_LDH"/>
    <property type="match status" value="1"/>
</dbReference>
<dbReference type="GO" id="GO:0004459">
    <property type="term" value="F:L-lactate dehydrogenase (NAD+) activity"/>
    <property type="evidence" value="ECO:0007669"/>
    <property type="project" value="InterPro"/>
</dbReference>
<keyword evidence="3" id="KW-0964">Secreted</keyword>
<feature type="chain" id="PRO_5003329524" evidence="9">
    <location>
        <begin position="28"/>
        <end position="1422"/>
    </location>
</feature>
<feature type="domain" description="Right handed beta helix" evidence="11">
    <location>
        <begin position="1008"/>
        <end position="1199"/>
    </location>
</feature>
<evidence type="ECO:0000256" key="7">
    <source>
        <dbReference type="ARBA" id="ARBA00023239"/>
    </source>
</evidence>
<dbReference type="Gene3D" id="2.160.20.10">
    <property type="entry name" value="Single-stranded right-handed beta-helix, Pectin lyase-like"/>
    <property type="match status" value="1"/>
</dbReference>
<dbReference type="eggNOG" id="COG2755">
    <property type="taxonomic scope" value="Bacteria"/>
</dbReference>
<organism evidence="14 15">
    <name type="scientific">Caldalkalibacillus thermarum (strain TA2.A1)</name>
    <dbReference type="NCBI Taxonomy" id="986075"/>
    <lineage>
        <taxon>Bacteria</taxon>
        <taxon>Bacillati</taxon>
        <taxon>Bacillota</taxon>
        <taxon>Bacilli</taxon>
        <taxon>Bacillales</taxon>
        <taxon>Bacillaceae</taxon>
        <taxon>Caldalkalibacillus</taxon>
    </lineage>
</organism>
<dbReference type="GO" id="GO:0016837">
    <property type="term" value="F:carbon-oxygen lyase activity, acting on polysaccharides"/>
    <property type="evidence" value="ECO:0007669"/>
    <property type="project" value="TreeGrafter"/>
</dbReference>
<feature type="signal peptide" evidence="9">
    <location>
        <begin position="1"/>
        <end position="27"/>
    </location>
</feature>
<dbReference type="InterPro" id="IPR018177">
    <property type="entry name" value="L-lactate_DH_AS"/>
</dbReference>
<dbReference type="InterPro" id="IPR039448">
    <property type="entry name" value="Beta_helix"/>
</dbReference>
<evidence type="ECO:0000259" key="12">
    <source>
        <dbReference type="Pfam" id="PF25849"/>
    </source>
</evidence>
<feature type="domain" description="Ig-like" evidence="10">
    <location>
        <begin position="271"/>
        <end position="333"/>
    </location>
</feature>
<gene>
    <name evidence="14" type="ORF">CathTA2_3022</name>
</gene>
<feature type="domain" description="Ig-like" evidence="10">
    <location>
        <begin position="441"/>
        <end position="506"/>
    </location>
</feature>
<comment type="cofactor">
    <cofactor evidence="1">
        <name>Ca(2+)</name>
        <dbReference type="ChEBI" id="CHEBI:29108"/>
    </cofactor>
</comment>
<feature type="domain" description="Ig-like" evidence="10">
    <location>
        <begin position="518"/>
        <end position="589"/>
    </location>
</feature>
<evidence type="ECO:0000259" key="10">
    <source>
        <dbReference type="Pfam" id="PF07523"/>
    </source>
</evidence>
<evidence type="ECO:0000256" key="8">
    <source>
        <dbReference type="ARBA" id="ARBA00038263"/>
    </source>
</evidence>
<evidence type="ECO:0000259" key="13">
    <source>
        <dbReference type="Pfam" id="PF25850"/>
    </source>
</evidence>
<keyword evidence="6" id="KW-0106">Calcium</keyword>
<evidence type="ECO:0000256" key="9">
    <source>
        <dbReference type="SAM" id="SignalP"/>
    </source>
</evidence>
<evidence type="ECO:0000313" key="14">
    <source>
        <dbReference type="EMBL" id="EGL81476.1"/>
    </source>
</evidence>
<evidence type="ECO:0000256" key="3">
    <source>
        <dbReference type="ARBA" id="ARBA00022525"/>
    </source>
</evidence>
<dbReference type="Pfam" id="PF07523">
    <property type="entry name" value="Big_3"/>
    <property type="match status" value="3"/>
</dbReference>
<protein>
    <submittedName>
        <fullName evidence="14">Ig domain protein</fullName>
    </submittedName>
</protein>
<keyword evidence="7" id="KW-0456">Lyase</keyword>
<dbReference type="InterPro" id="IPR058953">
    <property type="entry name" value="PelX-like_N"/>
</dbReference>
<evidence type="ECO:0000256" key="1">
    <source>
        <dbReference type="ARBA" id="ARBA00001913"/>
    </source>
</evidence>
<dbReference type="GO" id="GO:0046872">
    <property type="term" value="F:metal ion binding"/>
    <property type="evidence" value="ECO:0007669"/>
    <property type="project" value="UniProtKB-KW"/>
</dbReference>
<evidence type="ECO:0000256" key="6">
    <source>
        <dbReference type="ARBA" id="ARBA00022837"/>
    </source>
</evidence>
<sequence>MIKQKRVLALVMTLLLLLSQMNLTAFAQGTAETMDETDQMNSTSSNLGSNNIDGEIELGEWEFRAFGGNTSITGEPPRNPDPVIHEDGSVTLLATGGKIASSDEGISFFFKKVPANANFEIRATAKVLSFNSNNHISTPNQKSFGLMLRDQVGEHGDSSVQTSNYVAVGALDLEMKAFYKQGDEDRYRFDAFAGNNVPMAGEVYQLSIRKSGNTYFLTSNGESETVTLEQLFSNEIYVGFYVARDAEVTFSNFDIKVDTRVVTELNIDASAMKTEYLIGEGLDLTGLVVKAIYSDGTQQVLSDSDFIVTGFDSSQAGTSTITIHYGGVTATIDLIIQALTLTALEIKYYPAKLEYYIGDRFDPIGLVVIGEYNHGYRYEELTTDQYDIFIAEQLVDEPFIFTSPGIKKVRVTSKESADIFSIFEIFIKDAEITGLEIRKAPVKTQYFIGDELDLSGLVVYAAYDDGSEVRLLRDEYQVSELDTSTPGDKVITISHKGQKAELFVNVKERELTGIEVTSYPKTTFYIGEAFDSTGLEVSKVYDNGDQEIFPADHYVIDSQAFDSTQAGTYHIVIRPVVPDIAPVSYQVTVREKTDYEWDFIYFGQSTSPNRNHWEITDDGAILLAAYDNGGKITQDHDGIVFYYTEIDAAEDNFELSADIKVIEYAKTPHDGQESFGIMARDAIGTHGDASVFSSNIAAVGGYSGGTRENNGTQLFVRAGVLSADGEGSKGIQKIMLKNERPARNNTYPAQTYRLTLAKTNSGYQGKLFDGQQEYGAIIYEPDVLNVQDSKIYVGFYVARMATIEVRNIEFTVTAAKTDPPRIEPPQEPVTPQFEVLSLDKTSLTEYDLKVRSNVSGTVTVRQGLKMITQDHRIKAGEIVSIPAALAEQGNTNFSITFLPDDTQLMTSYDKIIQNFTVTHRSYRNGQDIYVSPTGTADGTGSKDDPLNIDTAIDFVKPGQKIVVLDGHYVRHSPIHIRRYNDGTPDARKYLVAAPGARPVFDFGRRSDGVLHEGHYWHVKGLDFTRSAGNTKGYHLGGSHNIIENARFYDNGDTGLQISRIDSTLDEMADWPSHNLILNSTSFDNRDPAENNADGFAAKLTVGEGNVFRGCIAHNNIDDGFDLYTKLGTGTIGAVVIEDSIAYNNGTLTDGTIGKGDKNGFKLGGEGIHVPHVIRNSIAFGNGKYGFTSNSNPGVIAENNIAFNNAEGNLDFTTYTHITPDFTLNGFISYQKDYTARDRYPAELEADHNFLFNGTISVNQSGVQLTDEHFASLEPILTYERDEEGNIIWGDFLKFIVPADIRFEPTVLNLNGHKQGAHAKGNSSAPYATVYIRLHEGYGYSLEDIQLDSIRLYGVAEPVTEARGYHKNPIDDYDSNGDMEYMVKFSRKDLASILEKGDQVPVTISGQINSRIHFQGTTFITVK</sequence>
<dbReference type="RefSeq" id="WP_007506392.1">
    <property type="nucleotide sequence ID" value="NZ_AFCE01000165.1"/>
</dbReference>
<evidence type="ECO:0000256" key="4">
    <source>
        <dbReference type="ARBA" id="ARBA00022723"/>
    </source>
</evidence>
<dbReference type="eggNOG" id="COG0683">
    <property type="taxonomic scope" value="Bacteria"/>
</dbReference>
<accession>F5LAT7</accession>
<feature type="domain" description="Pectate disaccharide-lyase-like N-terminal" evidence="12">
    <location>
        <begin position="87"/>
        <end position="183"/>
    </location>
</feature>
<evidence type="ECO:0000313" key="15">
    <source>
        <dbReference type="Proteomes" id="UP000010716"/>
    </source>
</evidence>
<dbReference type="InterPro" id="IPR052052">
    <property type="entry name" value="Polysaccharide_Lyase_9"/>
</dbReference>
<dbReference type="InterPro" id="IPR011050">
    <property type="entry name" value="Pectin_lyase_fold/virulence"/>
</dbReference>
<keyword evidence="5 9" id="KW-0732">Signal</keyword>
<feature type="domain" description="Pectate disaccharide-lyase-like central Ig-like" evidence="13">
    <location>
        <begin position="834"/>
        <end position="917"/>
    </location>
</feature>
<name>F5LAT7_CALTT</name>
<dbReference type="eggNOG" id="COG4677">
    <property type="taxonomic scope" value="Bacteria"/>
</dbReference>
<dbReference type="EMBL" id="AFCE01000165">
    <property type="protein sequence ID" value="EGL81476.1"/>
    <property type="molecule type" value="Genomic_DNA"/>
</dbReference>
<dbReference type="eggNOG" id="COG5263">
    <property type="taxonomic scope" value="Bacteria"/>
</dbReference>
<reference evidence="14 15" key="1">
    <citation type="journal article" date="2011" name="J. Bacteriol.">
        <title>Draft genome sequence of the thermoalkaliphilic Caldalkalibacillus thermarum strain TA2.A1.</title>
        <authorList>
            <person name="Kalamorz F."/>
            <person name="Keis S."/>
            <person name="McMillan D.G."/>
            <person name="Olsson K."/>
            <person name="Stanton J.A."/>
            <person name="Stockwell P."/>
            <person name="Black M.A."/>
            <person name="Klingeman D.M."/>
            <person name="Land M.L."/>
            <person name="Han C.S."/>
            <person name="Martin S.L."/>
            <person name="Becher S.A."/>
            <person name="Peddie C.J."/>
            <person name="Morgan H.W."/>
            <person name="Matthies D."/>
            <person name="Preiss L."/>
            <person name="Meier T."/>
            <person name="Brown S.D."/>
            <person name="Cook G.M."/>
        </authorList>
    </citation>
    <scope>NUCLEOTIDE SEQUENCE [LARGE SCALE GENOMIC DNA]</scope>
    <source>
        <strain evidence="14 15">TA2.A1</strain>
    </source>
</reference>
<dbReference type="Proteomes" id="UP000010716">
    <property type="component" value="Unassembled WGS sequence"/>
</dbReference>
<comment type="caution">
    <text evidence="14">The sequence shown here is derived from an EMBL/GenBank/DDBJ whole genome shotgun (WGS) entry which is preliminary data.</text>
</comment>
<dbReference type="SMART" id="SM00710">
    <property type="entry name" value="PbH1"/>
    <property type="match status" value="7"/>
</dbReference>
<dbReference type="PANTHER" id="PTHR40088">
    <property type="entry name" value="PECTATE LYASE (EUROFUNG)"/>
    <property type="match status" value="1"/>
</dbReference>
<dbReference type="Pfam" id="PF13229">
    <property type="entry name" value="Beta_helix"/>
    <property type="match status" value="1"/>
</dbReference>
<dbReference type="InterPro" id="IPR012334">
    <property type="entry name" value="Pectin_lyas_fold"/>
</dbReference>
<comment type="subcellular location">
    <subcellularLocation>
        <location evidence="2">Secreted</location>
    </subcellularLocation>
</comment>
<dbReference type="PANTHER" id="PTHR40088:SF1">
    <property type="entry name" value="PECTATE LYASE PEL9"/>
    <property type="match status" value="1"/>
</dbReference>
<dbReference type="Pfam" id="PF25850">
    <property type="entry name" value="PelX_Ig"/>
    <property type="match status" value="1"/>
</dbReference>
<proteinExistence type="inferred from homology"/>
<dbReference type="Pfam" id="PF25849">
    <property type="entry name" value="PelX_N"/>
    <property type="match status" value="2"/>
</dbReference>
<dbReference type="SUPFAM" id="SSF51126">
    <property type="entry name" value="Pectin lyase-like"/>
    <property type="match status" value="1"/>
</dbReference>
<evidence type="ECO:0000256" key="2">
    <source>
        <dbReference type="ARBA" id="ARBA00004613"/>
    </source>
</evidence>